<protein>
    <submittedName>
        <fullName evidence="4">Glycoside hydrolase family 95 protein</fullName>
    </submittedName>
</protein>
<dbReference type="InterPro" id="IPR008928">
    <property type="entry name" value="6-hairpin_glycosidase_sf"/>
</dbReference>
<dbReference type="FunFam" id="1.50.10.10:FF:000028">
    <property type="entry name" value="Alpha-L-fucosidase 2"/>
    <property type="match status" value="1"/>
</dbReference>
<comment type="caution">
    <text evidence="4">The sequence shown here is derived from an EMBL/GenBank/DDBJ whole genome shotgun (WGS) entry which is preliminary data.</text>
</comment>
<feature type="domain" description="Glycosyl hydrolase family 95 N-terminal" evidence="1">
    <location>
        <begin position="4"/>
        <end position="252"/>
    </location>
</feature>
<dbReference type="InterPro" id="IPR027414">
    <property type="entry name" value="GH95_N_dom"/>
</dbReference>
<keyword evidence="4" id="KW-0378">Hydrolase</keyword>
<dbReference type="InterPro" id="IPR054363">
    <property type="entry name" value="GH95_cat"/>
</dbReference>
<sequence>MNQLTYKKSAKTWTEAMPLGNGRIGAMHFGGIEVDQFQLNEDTLWSGPPAKDKKYDDRESLKKVRKLIDDENYEEAISETKNMFGPFTQSYMPLGNLKIQYLHGDAARRYERTLNIEEAISSVKYTVGKVEYTREAFISHPHQVLAIQLTSSVEKSLNVNITLDSLLKYKISNSEGNIIIQGICPEKSEPNYIHEDEMPILYGEFGETDAIHFEGRLGVSVEDGKVTSENGILSITNASKAILYFSVATSFKGFDQLPGKYFGELTRINEEILAKAMSISYEELKAEHIRDYQSLYNRVEFSLDYEKPEEIFDTDERVKKYGSNDLEMVELLFQYGRYLLISSSREGTQPANLQGIWNDLTRPPWSSNYTVNINAEMNYWPAEITNLAECHRPLLKLVSELAVNGEKMVSDRYGLRGWTAHHNTDLWRHADPVGGDRHGDPIWAFWPMSGPWLCRHLWEHFSFSQDRAFLETEALPIMRGAAEFCLDWLIEDENGYLTTSPSTSPEHLFYTDKGQVGSVTKGATMDLQLIWDLFTNCIEATTVLGLEDEWVENVKQARERLYPMQIGKYGQLQEWAMDYEDVEPHHRHVSHLYGVYPGKQITDGPLLDAVKQTLNRRGDQGTGWSLGWKICLWARLKDGERVNALFQQLFNVVEEKNEVFVGGGIYPNLLGAHPPFQIDGNFSYTAGVVEMIIQSHNGYVELLPALPSTWIKGSVNGIRVHGGFEVNVSWDKLQVNEVEVTCNAENSFILKSSKPVIVREKEKEDKMVEPVDGLIEIDMNRNQKYQLLF</sequence>
<accession>A0A942YID6</accession>
<dbReference type="PANTHER" id="PTHR31084">
    <property type="entry name" value="ALPHA-L-FUCOSIDASE 2"/>
    <property type="match status" value="1"/>
</dbReference>
<dbReference type="GO" id="GO:0004560">
    <property type="term" value="F:alpha-L-fucosidase activity"/>
    <property type="evidence" value="ECO:0007669"/>
    <property type="project" value="InterPro"/>
</dbReference>
<dbReference type="GO" id="GO:0005975">
    <property type="term" value="P:carbohydrate metabolic process"/>
    <property type="evidence" value="ECO:0007669"/>
    <property type="project" value="InterPro"/>
</dbReference>
<feature type="domain" description="Glycosyl hydrolase family 95 catalytic" evidence="3">
    <location>
        <begin position="280"/>
        <end position="692"/>
    </location>
</feature>
<organism evidence="4 5">
    <name type="scientific">Lederbergia citrisecunda</name>
    <dbReference type="NCBI Taxonomy" id="2833583"/>
    <lineage>
        <taxon>Bacteria</taxon>
        <taxon>Bacillati</taxon>
        <taxon>Bacillota</taxon>
        <taxon>Bacilli</taxon>
        <taxon>Bacillales</taxon>
        <taxon>Bacillaceae</taxon>
        <taxon>Lederbergia</taxon>
    </lineage>
</organism>
<dbReference type="PANTHER" id="PTHR31084:SF0">
    <property type="entry name" value="ALPHA-L-FUCOSIDASE 2"/>
    <property type="match status" value="1"/>
</dbReference>
<dbReference type="InterPro" id="IPR012341">
    <property type="entry name" value="6hp_glycosidase-like_sf"/>
</dbReference>
<dbReference type="Proteomes" id="UP000682713">
    <property type="component" value="Unassembled WGS sequence"/>
</dbReference>
<dbReference type="RefSeq" id="WP_213108994.1">
    <property type="nucleotide sequence ID" value="NZ_JAGYPJ010000001.1"/>
</dbReference>
<dbReference type="Pfam" id="PF21307">
    <property type="entry name" value="Glyco_hydro_95_C"/>
    <property type="match status" value="1"/>
</dbReference>
<evidence type="ECO:0000259" key="2">
    <source>
        <dbReference type="Pfam" id="PF21307"/>
    </source>
</evidence>
<dbReference type="SUPFAM" id="SSF48208">
    <property type="entry name" value="Six-hairpin glycosidases"/>
    <property type="match status" value="1"/>
</dbReference>
<dbReference type="Pfam" id="PF22124">
    <property type="entry name" value="Glyco_hydro_95_cat"/>
    <property type="match status" value="1"/>
</dbReference>
<proteinExistence type="predicted"/>
<dbReference type="AlphaFoldDB" id="A0A942YID6"/>
<evidence type="ECO:0000313" key="5">
    <source>
        <dbReference type="Proteomes" id="UP000682713"/>
    </source>
</evidence>
<evidence type="ECO:0000313" key="4">
    <source>
        <dbReference type="EMBL" id="MBS4198213.1"/>
    </source>
</evidence>
<dbReference type="EMBL" id="JAGYPJ010000001">
    <property type="protein sequence ID" value="MBS4198213.1"/>
    <property type="molecule type" value="Genomic_DNA"/>
</dbReference>
<evidence type="ECO:0000259" key="1">
    <source>
        <dbReference type="Pfam" id="PF14498"/>
    </source>
</evidence>
<dbReference type="InterPro" id="IPR049053">
    <property type="entry name" value="AFCA-like_C"/>
</dbReference>
<dbReference type="Pfam" id="PF14498">
    <property type="entry name" value="Glyco_hyd_65N_2"/>
    <property type="match status" value="1"/>
</dbReference>
<gene>
    <name evidence="4" type="ORF">KHA93_00880</name>
</gene>
<evidence type="ECO:0000259" key="3">
    <source>
        <dbReference type="Pfam" id="PF22124"/>
    </source>
</evidence>
<keyword evidence="5" id="KW-1185">Reference proteome</keyword>
<dbReference type="InterPro" id="IPR016518">
    <property type="entry name" value="Alpha-L-fucosidase"/>
</dbReference>
<dbReference type="PIRSF" id="PIRSF007663">
    <property type="entry name" value="UCP007663"/>
    <property type="match status" value="1"/>
</dbReference>
<feature type="domain" description="Alpha fucosidase A-like C-terminal" evidence="2">
    <location>
        <begin position="694"/>
        <end position="787"/>
    </location>
</feature>
<name>A0A942YID6_9BACI</name>
<reference evidence="4 5" key="1">
    <citation type="submission" date="2021-05" db="EMBL/GenBank/DDBJ databases">
        <title>Novel Bacillus species.</title>
        <authorList>
            <person name="Liu G."/>
        </authorList>
    </citation>
    <scope>NUCLEOTIDE SEQUENCE [LARGE SCALE GENOMIC DNA]</scope>
    <source>
        <strain evidence="4 5">FJAT-49732</strain>
    </source>
</reference>
<dbReference type="Gene3D" id="1.50.10.10">
    <property type="match status" value="1"/>
</dbReference>